<dbReference type="OrthoDB" id="5477619at2"/>
<dbReference type="FunFam" id="3.40.50.300:FF:000025">
    <property type="entry name" value="ATP-dependent Clp protease subunit"/>
    <property type="match status" value="1"/>
</dbReference>
<proteinExistence type="predicted"/>
<dbReference type="InterPro" id="IPR050130">
    <property type="entry name" value="ClpA_ClpB"/>
</dbReference>
<dbReference type="GO" id="GO:0034605">
    <property type="term" value="P:cellular response to heat"/>
    <property type="evidence" value="ECO:0007669"/>
    <property type="project" value="TreeGrafter"/>
</dbReference>
<dbReference type="eggNOG" id="COG0542">
    <property type="taxonomic scope" value="Bacteria"/>
</dbReference>
<evidence type="ECO:0000313" key="8">
    <source>
        <dbReference type="EMBL" id="EYF04765.1"/>
    </source>
</evidence>
<reference evidence="8 9" key="1">
    <citation type="submission" date="2013-05" db="EMBL/GenBank/DDBJ databases">
        <title>Genome assembly of Chondromyces apiculatus DSM 436.</title>
        <authorList>
            <person name="Sharma G."/>
            <person name="Khatri I."/>
            <person name="Kaur C."/>
            <person name="Mayilraj S."/>
            <person name="Subramanian S."/>
        </authorList>
    </citation>
    <scope>NUCLEOTIDE SEQUENCE [LARGE SCALE GENOMIC DNA]</scope>
    <source>
        <strain evidence="8 9">DSM 436</strain>
    </source>
</reference>
<dbReference type="AlphaFoldDB" id="A0A017T7I0"/>
<dbReference type="PRINTS" id="PR00300">
    <property type="entry name" value="CLPPROTEASEA"/>
</dbReference>
<feature type="domain" description="Clp ATPase C-terminal" evidence="7">
    <location>
        <begin position="844"/>
        <end position="935"/>
    </location>
</feature>
<feature type="domain" description="AAA+ ATPase" evidence="6">
    <location>
        <begin position="664"/>
        <end position="807"/>
    </location>
</feature>
<sequence>MNSPRSHAELVTLRKLAQDLATRRKERLSSVHLLAAIAAKGGPGGELLRERRLDDEAILKACRSVDDEGADPIGRAMGAARDVAKRAAAKEPTALHLLLSLLSDRGSGAHRALLQSGVDLARLRTAALQIALGVVAARRTPLRMRPEGEGEAARPGRRVDGPTPGMNSLMGPNGVIGTGSAHGTTGAHGTVTGTTGAPGDALGHARPPTRRGAPRTTPEPRPTAKLGPAAERPVAVPLFPPPGWRPDAAPSSRSSATPSAPPPSPFATPGAFAPPVTPAAPTAAFTAPPTALAMPPAPAATPHAAPLTPEEARLADATRSLSRQSAGRPAPLPKAMAARFALDRARFPVLSTLGKNLTLAAALGEIEQVIGREREIEQVLDIVAKRHANSPCLVGPAGVGKTSVARGVAHRLLEIAEPTEPPQVLVEVVVSELLAGTGARGALAERMASMRAELREAAGRVILFVDEVHELLGGGLDEAMAEIKLALARGEICLLGATSPEEYRKTVEADQALARRFSVVEVEEPSEEDAFLLLRSVAEGLGAHHRLTFSDEAIATAVSWSMRYLPGRALPDKALSILDLAGARTRRRATPRVGSAIEVGPPEVAEVVAEIADMPVERLLETDRDRMLGLERLLADRVVGHDAALGRIARVLRRNAAGIRGRRPIGSFLLLGPTGVGKTETAKAIAETLFHSPDAMTRLDLSEYAEAHAVARLVGAPPGYIGHEAGGQLTEAVRRRPYQVVLLDEIEKAHRDVLEAFLQVLDEGRMTDGRGRRVDFTNAVIVMTSNLGAAEASALRTERPVGFGRPSGGPAPERLGEAMITAAKAALPPELYNRIDEVLCFGALARDEVAEIARRLLQGLGRQLEERGVELSVEPAAVEALLDAGGFDAAYGARPMRRTIARLIEAPLADLILRGELDDGTTALIDVDDEGQVIVDALRESAVATG</sequence>
<dbReference type="PANTHER" id="PTHR11638:SF18">
    <property type="entry name" value="HEAT SHOCK PROTEIN 104"/>
    <property type="match status" value="1"/>
</dbReference>
<keyword evidence="8" id="KW-0645">Protease</keyword>
<feature type="compositionally biased region" description="Basic and acidic residues" evidence="5">
    <location>
        <begin position="144"/>
        <end position="160"/>
    </location>
</feature>
<comment type="caution">
    <text evidence="8">The sequence shown here is derived from an EMBL/GenBank/DDBJ whole genome shotgun (WGS) entry which is preliminary data.</text>
</comment>
<dbReference type="Gene3D" id="1.10.8.60">
    <property type="match status" value="2"/>
</dbReference>
<evidence type="ECO:0000256" key="3">
    <source>
        <dbReference type="ARBA" id="ARBA00022840"/>
    </source>
</evidence>
<dbReference type="Pfam" id="PF00004">
    <property type="entry name" value="AAA"/>
    <property type="match status" value="1"/>
</dbReference>
<dbReference type="Proteomes" id="UP000019678">
    <property type="component" value="Unassembled WGS sequence"/>
</dbReference>
<evidence type="ECO:0000256" key="2">
    <source>
        <dbReference type="ARBA" id="ARBA00022741"/>
    </source>
</evidence>
<dbReference type="Gene3D" id="1.10.1780.10">
    <property type="entry name" value="Clp, N-terminal domain"/>
    <property type="match status" value="1"/>
</dbReference>
<dbReference type="GO" id="GO:0005524">
    <property type="term" value="F:ATP binding"/>
    <property type="evidence" value="ECO:0007669"/>
    <property type="project" value="UniProtKB-KW"/>
</dbReference>
<dbReference type="InterPro" id="IPR036628">
    <property type="entry name" value="Clp_N_dom_sf"/>
</dbReference>
<dbReference type="InterPro" id="IPR003593">
    <property type="entry name" value="AAA+_ATPase"/>
</dbReference>
<dbReference type="GO" id="GO:0016887">
    <property type="term" value="F:ATP hydrolysis activity"/>
    <property type="evidence" value="ECO:0007669"/>
    <property type="project" value="InterPro"/>
</dbReference>
<dbReference type="SMART" id="SM00382">
    <property type="entry name" value="AAA"/>
    <property type="match status" value="2"/>
</dbReference>
<dbReference type="GO" id="GO:0006508">
    <property type="term" value="P:proteolysis"/>
    <property type="evidence" value="ECO:0007669"/>
    <property type="project" value="UniProtKB-KW"/>
</dbReference>
<protein>
    <submittedName>
        <fullName evidence="8">ATP-dependent Clp protease ATP-binding subunit ClpA</fullName>
    </submittedName>
</protein>
<keyword evidence="9" id="KW-1185">Reference proteome</keyword>
<dbReference type="InterPro" id="IPR027417">
    <property type="entry name" value="P-loop_NTPase"/>
</dbReference>
<accession>A0A017T7I0</accession>
<dbReference type="InterPro" id="IPR019489">
    <property type="entry name" value="Clp_ATPase_C"/>
</dbReference>
<gene>
    <name evidence="8" type="ORF">CAP_4241</name>
</gene>
<keyword evidence="3 8" id="KW-0067">ATP-binding</keyword>
<evidence type="ECO:0000313" key="9">
    <source>
        <dbReference type="Proteomes" id="UP000019678"/>
    </source>
</evidence>
<dbReference type="RefSeq" id="WP_044243656.1">
    <property type="nucleotide sequence ID" value="NZ_ASRX01000030.1"/>
</dbReference>
<dbReference type="Pfam" id="PF10431">
    <property type="entry name" value="ClpB_D2-small"/>
    <property type="match status" value="1"/>
</dbReference>
<organism evidence="8 9">
    <name type="scientific">Chondromyces apiculatus DSM 436</name>
    <dbReference type="NCBI Taxonomy" id="1192034"/>
    <lineage>
        <taxon>Bacteria</taxon>
        <taxon>Pseudomonadati</taxon>
        <taxon>Myxococcota</taxon>
        <taxon>Polyangia</taxon>
        <taxon>Polyangiales</taxon>
        <taxon>Polyangiaceae</taxon>
        <taxon>Chondromyces</taxon>
    </lineage>
</organism>
<dbReference type="InterPro" id="IPR041546">
    <property type="entry name" value="ClpA/ClpB_AAA_lid"/>
</dbReference>
<dbReference type="Pfam" id="PF17871">
    <property type="entry name" value="AAA_lid_9"/>
    <property type="match status" value="1"/>
</dbReference>
<dbReference type="EMBL" id="ASRX01000030">
    <property type="protein sequence ID" value="EYF04765.1"/>
    <property type="molecule type" value="Genomic_DNA"/>
</dbReference>
<dbReference type="Gene3D" id="3.40.50.300">
    <property type="entry name" value="P-loop containing nucleotide triphosphate hydrolases"/>
    <property type="match status" value="2"/>
</dbReference>
<dbReference type="CDD" id="cd00009">
    <property type="entry name" value="AAA"/>
    <property type="match status" value="1"/>
</dbReference>
<dbReference type="GO" id="GO:0008233">
    <property type="term" value="F:peptidase activity"/>
    <property type="evidence" value="ECO:0007669"/>
    <property type="project" value="UniProtKB-KW"/>
</dbReference>
<name>A0A017T7I0_9BACT</name>
<dbReference type="PANTHER" id="PTHR11638">
    <property type="entry name" value="ATP-DEPENDENT CLP PROTEASE"/>
    <property type="match status" value="1"/>
</dbReference>
<dbReference type="STRING" id="1192034.CAP_4241"/>
<evidence type="ECO:0000259" key="6">
    <source>
        <dbReference type="SMART" id="SM00382"/>
    </source>
</evidence>
<dbReference type="InterPro" id="IPR028299">
    <property type="entry name" value="ClpA/B_CS2"/>
</dbReference>
<dbReference type="InterPro" id="IPR001270">
    <property type="entry name" value="ClpA/B"/>
</dbReference>
<keyword evidence="8" id="KW-0378">Hydrolase</keyword>
<feature type="compositionally biased region" description="Low complexity" evidence="5">
    <location>
        <begin position="178"/>
        <end position="197"/>
    </location>
</feature>
<keyword evidence="2" id="KW-0547">Nucleotide-binding</keyword>
<evidence type="ECO:0000256" key="1">
    <source>
        <dbReference type="ARBA" id="ARBA00022737"/>
    </source>
</evidence>
<feature type="domain" description="AAA+ ATPase" evidence="6">
    <location>
        <begin position="387"/>
        <end position="527"/>
    </location>
</feature>
<dbReference type="GO" id="GO:0005737">
    <property type="term" value="C:cytoplasm"/>
    <property type="evidence" value="ECO:0007669"/>
    <property type="project" value="TreeGrafter"/>
</dbReference>
<evidence type="ECO:0000256" key="4">
    <source>
        <dbReference type="ARBA" id="ARBA00023186"/>
    </source>
</evidence>
<dbReference type="InterPro" id="IPR003959">
    <property type="entry name" value="ATPase_AAA_core"/>
</dbReference>
<dbReference type="SMART" id="SM01086">
    <property type="entry name" value="ClpB_D2-small"/>
    <property type="match status" value="1"/>
</dbReference>
<evidence type="ECO:0000256" key="5">
    <source>
        <dbReference type="SAM" id="MobiDB-lite"/>
    </source>
</evidence>
<dbReference type="Pfam" id="PF07724">
    <property type="entry name" value="AAA_2"/>
    <property type="match status" value="1"/>
</dbReference>
<feature type="compositionally biased region" description="Low complexity" evidence="5">
    <location>
        <begin position="267"/>
        <end position="283"/>
    </location>
</feature>
<evidence type="ECO:0000259" key="7">
    <source>
        <dbReference type="SMART" id="SM01086"/>
    </source>
</evidence>
<dbReference type="CDD" id="cd19499">
    <property type="entry name" value="RecA-like_ClpB_Hsp104-like"/>
    <property type="match status" value="1"/>
</dbReference>
<feature type="compositionally biased region" description="Low complexity" evidence="5">
    <location>
        <begin position="248"/>
        <end position="258"/>
    </location>
</feature>
<keyword evidence="4" id="KW-0143">Chaperone</keyword>
<dbReference type="PROSITE" id="PS00871">
    <property type="entry name" value="CLPAB_2"/>
    <property type="match status" value="1"/>
</dbReference>
<keyword evidence="1" id="KW-0677">Repeat</keyword>
<feature type="region of interest" description="Disordered" evidence="5">
    <location>
        <begin position="143"/>
        <end position="283"/>
    </location>
</feature>
<dbReference type="SUPFAM" id="SSF52540">
    <property type="entry name" value="P-loop containing nucleoside triphosphate hydrolases"/>
    <property type="match status" value="2"/>
</dbReference>